<name>A0AAV4WRU6_9ARAC</name>
<organism evidence="1 2">
    <name type="scientific">Caerostris darwini</name>
    <dbReference type="NCBI Taxonomy" id="1538125"/>
    <lineage>
        <taxon>Eukaryota</taxon>
        <taxon>Metazoa</taxon>
        <taxon>Ecdysozoa</taxon>
        <taxon>Arthropoda</taxon>
        <taxon>Chelicerata</taxon>
        <taxon>Arachnida</taxon>
        <taxon>Araneae</taxon>
        <taxon>Araneomorphae</taxon>
        <taxon>Entelegynae</taxon>
        <taxon>Araneoidea</taxon>
        <taxon>Araneidae</taxon>
        <taxon>Caerostris</taxon>
    </lineage>
</organism>
<gene>
    <name evidence="1" type="ORF">CDAR_168801</name>
</gene>
<comment type="caution">
    <text evidence="1">The sequence shown here is derived from an EMBL/GenBank/DDBJ whole genome shotgun (WGS) entry which is preliminary data.</text>
</comment>
<sequence length="92" mass="10319">MPQKLGVENPVTVVNDSTPSSHSHSFCFPCSLPLAGDSITWSGGTKRGEREKRHPRGTLHSLALSLVQRSNRNVDEKFRGPTIMCDLYVYRY</sequence>
<keyword evidence="2" id="KW-1185">Reference proteome</keyword>
<evidence type="ECO:0000313" key="1">
    <source>
        <dbReference type="EMBL" id="GIY84539.1"/>
    </source>
</evidence>
<reference evidence="1 2" key="1">
    <citation type="submission" date="2021-06" db="EMBL/GenBank/DDBJ databases">
        <title>Caerostris darwini draft genome.</title>
        <authorList>
            <person name="Kono N."/>
            <person name="Arakawa K."/>
        </authorList>
    </citation>
    <scope>NUCLEOTIDE SEQUENCE [LARGE SCALE GENOMIC DNA]</scope>
</reference>
<protein>
    <submittedName>
        <fullName evidence="1">Uncharacterized protein</fullName>
    </submittedName>
</protein>
<accession>A0AAV4WRU6</accession>
<dbReference type="AlphaFoldDB" id="A0AAV4WRU6"/>
<proteinExistence type="predicted"/>
<dbReference type="Proteomes" id="UP001054837">
    <property type="component" value="Unassembled WGS sequence"/>
</dbReference>
<dbReference type="EMBL" id="BPLQ01014939">
    <property type="protein sequence ID" value="GIY84539.1"/>
    <property type="molecule type" value="Genomic_DNA"/>
</dbReference>
<evidence type="ECO:0000313" key="2">
    <source>
        <dbReference type="Proteomes" id="UP001054837"/>
    </source>
</evidence>